<dbReference type="EMBL" id="JBFCZG010000003">
    <property type="protein sequence ID" value="KAL3425070.1"/>
    <property type="molecule type" value="Genomic_DNA"/>
</dbReference>
<evidence type="ECO:0000313" key="3">
    <source>
        <dbReference type="Proteomes" id="UP001629113"/>
    </source>
</evidence>
<comment type="caution">
    <text evidence="2">The sequence shown here is derived from an EMBL/GenBank/DDBJ whole genome shotgun (WGS) entry which is preliminary data.</text>
</comment>
<keyword evidence="3" id="KW-1185">Reference proteome</keyword>
<dbReference type="Proteomes" id="UP001629113">
    <property type="component" value="Unassembled WGS sequence"/>
</dbReference>
<evidence type="ECO:0000313" key="2">
    <source>
        <dbReference type="EMBL" id="KAL3425070.1"/>
    </source>
</evidence>
<evidence type="ECO:0000259" key="1">
    <source>
        <dbReference type="Pfam" id="PF06985"/>
    </source>
</evidence>
<dbReference type="InterPro" id="IPR010730">
    <property type="entry name" value="HET"/>
</dbReference>
<dbReference type="PANTHER" id="PTHR33112:SF16">
    <property type="entry name" value="HETEROKARYON INCOMPATIBILITY DOMAIN-CONTAINING PROTEIN"/>
    <property type="match status" value="1"/>
</dbReference>
<protein>
    <recommendedName>
        <fullName evidence="1">Heterokaryon incompatibility domain-containing protein</fullName>
    </recommendedName>
</protein>
<dbReference type="Pfam" id="PF06985">
    <property type="entry name" value="HET"/>
    <property type="match status" value="1"/>
</dbReference>
<reference evidence="2 3" key="1">
    <citation type="submission" date="2024-06" db="EMBL/GenBank/DDBJ databases">
        <title>Complete genome of Phlyctema vagabunda strain 19-DSS-EL-015.</title>
        <authorList>
            <person name="Fiorenzani C."/>
        </authorList>
    </citation>
    <scope>NUCLEOTIDE SEQUENCE [LARGE SCALE GENOMIC DNA]</scope>
    <source>
        <strain evidence="2 3">19-DSS-EL-015</strain>
    </source>
</reference>
<name>A0ABR4PP24_9HELO</name>
<accession>A0ABR4PP24</accession>
<proteinExistence type="predicted"/>
<organism evidence="2 3">
    <name type="scientific">Phlyctema vagabunda</name>
    <dbReference type="NCBI Taxonomy" id="108571"/>
    <lineage>
        <taxon>Eukaryota</taxon>
        <taxon>Fungi</taxon>
        <taxon>Dikarya</taxon>
        <taxon>Ascomycota</taxon>
        <taxon>Pezizomycotina</taxon>
        <taxon>Leotiomycetes</taxon>
        <taxon>Helotiales</taxon>
        <taxon>Dermateaceae</taxon>
        <taxon>Phlyctema</taxon>
    </lineage>
</organism>
<gene>
    <name evidence="2" type="ORF">PVAG01_04351</name>
</gene>
<dbReference type="PANTHER" id="PTHR33112">
    <property type="entry name" value="DOMAIN PROTEIN, PUTATIVE-RELATED"/>
    <property type="match status" value="1"/>
</dbReference>
<feature type="domain" description="Heterokaryon incompatibility" evidence="1">
    <location>
        <begin position="257"/>
        <end position="410"/>
    </location>
</feature>
<sequence>MRHTISPLPPPPPPPPPFFNSQLSHTTANILSTCLRYHYLYWEDPGQFIRWVKPPAMDFCTLETSRDHQSICKGCREIEMLFEVQRRQEFRQSFRLKSQAVPFHASYQELSACARKCITCRVLRQTLLLKQRTPKDVASLKQVATHLYAQLVRDEATLSAKTTLKVSIGKPEGEYSSAAVACMDANAIDTLALPGNPDSPAIHQQAKKWLEDCQENHPECGNLSWSSTNPTRLLHILSDSTVQLIHCPLGAGKITGYVALSYCWGSWDQLTKAEKQIVEDGKTTKYNIQRRSQAFDCAELPATIQDSIVLVYHLGIEYMWIDTLCIVQDDNQDWQHEAALMHEVYGNARFTLCASSSESATEGLLKEREAWSPMTKPCRLYDQWIASFDVSLNDIRANSPLANRAWTLQEEFLSPRILYWSAQRMYWSCSITHHVELVKSRTPSSIAYYQPPRERSMFSEVQVSQRFLKSCRKGQRRVLHESWLDVIESYTRRELSHAQDRFPALSGLASRYYLAQKGDEYMAGLWRKTFAEDLTWRVTEPKLTEKGKSLREIAPSWSWASLPLRTSTNLKHEFTDCPDFELLHDRSAREDEHPDTAVTRGGNLKSVKVRGRLRPFICKGSMNRPWTEISRKIGDQEKFSFATYVEFPAHSVDLAQCRLLSYEARKEEALGQLDYLEDAYRVEKGLLDVDCLEIGESFMLLLEPDTTEPSGTGPNRRYLRIGISRGYREDFFTDTPLVELNLV</sequence>